<evidence type="ECO:0000259" key="1">
    <source>
        <dbReference type="Pfam" id="PF01882"/>
    </source>
</evidence>
<sequence length="283" mass="30842">MTVRLDFNLVERAAQGCSLRLPRVPHRGKLGEVRASSVGSSLELHDFRQYAPGDDLRHIDWNAVARTGELYLRVRQDEVSPRVEILLDGSASMAVSEEKAARAREVAAWVVTLARRGGLEPVVIGTGTAVRKGLGPAARAMLETFEFDGKVPFDEALRRAPPLMPCGLRVVVSDFLFESAPEQFAERLARGASGLMLVQVLDAEDLNPSGGAGARLTDSETGEVLERILTPGVLEQYEARLNAHVALWQGAARRVRGTWVQASAERSLDLLARRELSSLVEVA</sequence>
<name>A0A2W5SS13_9BACT</name>
<dbReference type="PANTHER" id="PTHR33608:SF7">
    <property type="entry name" value="DUF58 DOMAIN-CONTAINING PROTEIN"/>
    <property type="match status" value="1"/>
</dbReference>
<dbReference type="EMBL" id="QFQP01000058">
    <property type="protein sequence ID" value="PZR04437.1"/>
    <property type="molecule type" value="Genomic_DNA"/>
</dbReference>
<accession>A0A2W5SS13</accession>
<organism evidence="2 3">
    <name type="scientific">Archangium gephyra</name>
    <dbReference type="NCBI Taxonomy" id="48"/>
    <lineage>
        <taxon>Bacteria</taxon>
        <taxon>Pseudomonadati</taxon>
        <taxon>Myxococcota</taxon>
        <taxon>Myxococcia</taxon>
        <taxon>Myxococcales</taxon>
        <taxon>Cystobacterineae</taxon>
        <taxon>Archangiaceae</taxon>
        <taxon>Archangium</taxon>
    </lineage>
</organism>
<proteinExistence type="predicted"/>
<feature type="domain" description="DUF58" evidence="1">
    <location>
        <begin position="46"/>
        <end position="226"/>
    </location>
</feature>
<dbReference type="PANTHER" id="PTHR33608">
    <property type="entry name" value="BLL2464 PROTEIN"/>
    <property type="match status" value="1"/>
</dbReference>
<dbReference type="Pfam" id="PF01882">
    <property type="entry name" value="DUF58"/>
    <property type="match status" value="1"/>
</dbReference>
<evidence type="ECO:0000313" key="2">
    <source>
        <dbReference type="EMBL" id="PZR04437.1"/>
    </source>
</evidence>
<comment type="caution">
    <text evidence="2">The sequence shown here is derived from an EMBL/GenBank/DDBJ whole genome shotgun (WGS) entry which is preliminary data.</text>
</comment>
<reference evidence="2 3" key="1">
    <citation type="submission" date="2017-08" db="EMBL/GenBank/DDBJ databases">
        <title>Infants hospitalized years apart are colonized by the same room-sourced microbial strains.</title>
        <authorList>
            <person name="Brooks B."/>
            <person name="Olm M.R."/>
            <person name="Firek B.A."/>
            <person name="Baker R."/>
            <person name="Thomas B.C."/>
            <person name="Morowitz M.J."/>
            <person name="Banfield J.F."/>
        </authorList>
    </citation>
    <scope>NUCLEOTIDE SEQUENCE [LARGE SCALE GENOMIC DNA]</scope>
    <source>
        <strain evidence="2">S2_003_000_R2_14</strain>
    </source>
</reference>
<evidence type="ECO:0000313" key="3">
    <source>
        <dbReference type="Proteomes" id="UP000249061"/>
    </source>
</evidence>
<dbReference type="AlphaFoldDB" id="A0A2W5SS13"/>
<gene>
    <name evidence="2" type="ORF">DI536_34330</name>
</gene>
<protein>
    <submittedName>
        <fullName evidence="2">DUF58 domain-containing protein</fullName>
    </submittedName>
</protein>
<dbReference type="InterPro" id="IPR002881">
    <property type="entry name" value="DUF58"/>
</dbReference>
<dbReference type="Proteomes" id="UP000249061">
    <property type="component" value="Unassembled WGS sequence"/>
</dbReference>